<dbReference type="PROSITE" id="PS51078">
    <property type="entry name" value="ICLR_ED"/>
    <property type="match status" value="1"/>
</dbReference>
<name>A0A1K0J1U2_CUPNE</name>
<reference evidence="6" key="1">
    <citation type="submission" date="2016-09" db="EMBL/GenBank/DDBJ databases">
        <authorList>
            <person name="Capua I."/>
            <person name="De Benedictis P."/>
            <person name="Joannis T."/>
            <person name="Lombin L.H."/>
            <person name="Cattoli G."/>
        </authorList>
    </citation>
    <scope>NUCLEOTIDE SEQUENCE</scope>
    <source>
        <strain evidence="6">B9</strain>
    </source>
</reference>
<dbReference type="SUPFAM" id="SSF46785">
    <property type="entry name" value="Winged helix' DNA-binding domain"/>
    <property type="match status" value="1"/>
</dbReference>
<evidence type="ECO:0000256" key="2">
    <source>
        <dbReference type="ARBA" id="ARBA00023125"/>
    </source>
</evidence>
<dbReference type="InterPro" id="IPR014757">
    <property type="entry name" value="Tscrpt_reg_IclR_C"/>
</dbReference>
<dbReference type="SMART" id="SM00346">
    <property type="entry name" value="HTH_ICLR"/>
    <property type="match status" value="1"/>
</dbReference>
<evidence type="ECO:0000256" key="1">
    <source>
        <dbReference type="ARBA" id="ARBA00023015"/>
    </source>
</evidence>
<dbReference type="PANTHER" id="PTHR30136:SF35">
    <property type="entry name" value="HTH-TYPE TRANSCRIPTIONAL REGULATOR RV1719"/>
    <property type="match status" value="1"/>
</dbReference>
<gene>
    <name evidence="6" type="ORF">CNECB9_5360030</name>
</gene>
<proteinExistence type="predicted"/>
<dbReference type="GO" id="GO:0045892">
    <property type="term" value="P:negative regulation of DNA-templated transcription"/>
    <property type="evidence" value="ECO:0007669"/>
    <property type="project" value="TreeGrafter"/>
</dbReference>
<evidence type="ECO:0000259" key="4">
    <source>
        <dbReference type="PROSITE" id="PS51077"/>
    </source>
</evidence>
<dbReference type="Pfam" id="PF01614">
    <property type="entry name" value="IclR_C"/>
    <property type="match status" value="1"/>
</dbReference>
<dbReference type="SUPFAM" id="SSF55781">
    <property type="entry name" value="GAF domain-like"/>
    <property type="match status" value="1"/>
</dbReference>
<dbReference type="InterPro" id="IPR029016">
    <property type="entry name" value="GAF-like_dom_sf"/>
</dbReference>
<organism evidence="6">
    <name type="scientific">Cupriavidus necator</name>
    <name type="common">Alcaligenes eutrophus</name>
    <name type="synonym">Ralstonia eutropha</name>
    <dbReference type="NCBI Taxonomy" id="106590"/>
    <lineage>
        <taxon>Bacteria</taxon>
        <taxon>Pseudomonadati</taxon>
        <taxon>Pseudomonadota</taxon>
        <taxon>Betaproteobacteria</taxon>
        <taxon>Burkholderiales</taxon>
        <taxon>Burkholderiaceae</taxon>
        <taxon>Cupriavidus</taxon>
    </lineage>
</organism>
<dbReference type="EMBL" id="FMSH01000486">
    <property type="protein sequence ID" value="SCU96069.1"/>
    <property type="molecule type" value="Genomic_DNA"/>
</dbReference>
<keyword evidence="2" id="KW-0238">DNA-binding</keyword>
<evidence type="ECO:0000259" key="5">
    <source>
        <dbReference type="PROSITE" id="PS51078"/>
    </source>
</evidence>
<dbReference type="InterPro" id="IPR036388">
    <property type="entry name" value="WH-like_DNA-bd_sf"/>
</dbReference>
<dbReference type="PROSITE" id="PS51077">
    <property type="entry name" value="HTH_ICLR"/>
    <property type="match status" value="1"/>
</dbReference>
<dbReference type="Gene3D" id="1.10.10.10">
    <property type="entry name" value="Winged helix-like DNA-binding domain superfamily/Winged helix DNA-binding domain"/>
    <property type="match status" value="1"/>
</dbReference>
<dbReference type="GO" id="GO:0003677">
    <property type="term" value="F:DNA binding"/>
    <property type="evidence" value="ECO:0007669"/>
    <property type="project" value="UniProtKB-KW"/>
</dbReference>
<keyword evidence="1" id="KW-0805">Transcription regulation</keyword>
<evidence type="ECO:0000256" key="3">
    <source>
        <dbReference type="ARBA" id="ARBA00023163"/>
    </source>
</evidence>
<dbReference type="AlphaFoldDB" id="A0A1K0J1U2"/>
<dbReference type="GO" id="GO:0003700">
    <property type="term" value="F:DNA-binding transcription factor activity"/>
    <property type="evidence" value="ECO:0007669"/>
    <property type="project" value="TreeGrafter"/>
</dbReference>
<evidence type="ECO:0000313" key="6">
    <source>
        <dbReference type="EMBL" id="SCU96069.1"/>
    </source>
</evidence>
<dbReference type="Gene3D" id="3.30.450.40">
    <property type="match status" value="1"/>
</dbReference>
<sequence>MPTLIPAASRAMAVFEVFAREKRELSNSDMARQLSLPESSTSDLLHTLHSLGYLMRTSRTRRFYPTARLFEVARHIAENDPLSTVAQEAVEQVSARTNESVFFGVLDSNAVKIVAVQASRLPLRYIIEVGYRASLHASALGKGLLGLLPPDEARATLAKGNLRAVTEHTIVDVDVLMDRVAQGRERGWYEAHEEGSEGVHGLAVAGWIGGQPAGISLAGPAERMRKNHDEYLAALLEVRDGLMAER</sequence>
<dbReference type="InterPro" id="IPR005471">
    <property type="entry name" value="Tscrpt_reg_IclR_N"/>
</dbReference>
<protein>
    <submittedName>
        <fullName evidence="6">Transcriptional regulator, IclR family</fullName>
    </submittedName>
</protein>
<dbReference type="InterPro" id="IPR050707">
    <property type="entry name" value="HTH_MetabolicPath_Reg"/>
</dbReference>
<feature type="domain" description="HTH iclR-type" evidence="4">
    <location>
        <begin position="5"/>
        <end position="67"/>
    </location>
</feature>
<feature type="domain" description="IclR-ED" evidence="5">
    <location>
        <begin position="68"/>
        <end position="246"/>
    </location>
</feature>
<keyword evidence="3" id="KW-0804">Transcription</keyword>
<accession>A0A1K0J1U2</accession>
<dbReference type="RefSeq" id="WP_340529764.1">
    <property type="nucleotide sequence ID" value="NZ_FMSH01000486.1"/>
</dbReference>
<dbReference type="PANTHER" id="PTHR30136">
    <property type="entry name" value="HELIX-TURN-HELIX TRANSCRIPTIONAL REGULATOR, ICLR FAMILY"/>
    <property type="match status" value="1"/>
</dbReference>
<dbReference type="Pfam" id="PF09339">
    <property type="entry name" value="HTH_IclR"/>
    <property type="match status" value="1"/>
</dbReference>
<dbReference type="InterPro" id="IPR036390">
    <property type="entry name" value="WH_DNA-bd_sf"/>
</dbReference>